<sequence length="155" mass="16451">MSLTIKNTRGSAVAALDKADAKLVKADAEASHQEQGLSSTAGNVINSLHKVDNKVNGLAAARRRDPDTLGDKIAKSAVPSLAGMAAGRIFQTVWDRIMDKIHPSPVDDEQDHKTGIIGSLVFAALSAAFVAVVTQLSDRGTIAAIHKMQSKRKKR</sequence>
<proteinExistence type="predicted"/>
<name>D1NX01_9BIFI</name>
<keyword evidence="4" id="KW-1185">Reference proteome</keyword>
<evidence type="ECO:0000313" key="3">
    <source>
        <dbReference type="Proteomes" id="UP000003656"/>
    </source>
</evidence>
<dbReference type="OrthoDB" id="3240197at2"/>
<dbReference type="RefSeq" id="WP_006295892.1">
    <property type="nucleotide sequence ID" value="NZ_ABXB03000008.1"/>
</dbReference>
<dbReference type="AlphaFoldDB" id="D1NX01"/>
<evidence type="ECO:0000313" key="4">
    <source>
        <dbReference type="Proteomes" id="UP000029074"/>
    </source>
</evidence>
<dbReference type="STRING" id="561180.BIFGAL_04409"/>
<evidence type="ECO:0000313" key="2">
    <source>
        <dbReference type="EMBL" id="KFI59361.1"/>
    </source>
</evidence>
<dbReference type="Proteomes" id="UP000003656">
    <property type="component" value="Unassembled WGS sequence"/>
</dbReference>
<protein>
    <submittedName>
        <fullName evidence="2">Membrane associated protein</fullName>
    </submittedName>
</protein>
<dbReference type="EMBL" id="JGYW01000003">
    <property type="protein sequence ID" value="KFI59361.1"/>
    <property type="molecule type" value="Genomic_DNA"/>
</dbReference>
<gene>
    <name evidence="2" type="ORF">BGLCM_0470</name>
    <name evidence="1" type="ORF">BIFGAL_04409</name>
</gene>
<comment type="caution">
    <text evidence="1">The sequence shown here is derived from an EMBL/GenBank/DDBJ whole genome shotgun (WGS) entry which is preliminary data.</text>
</comment>
<dbReference type="Pfam" id="PF14019">
    <property type="entry name" value="DUF4235"/>
    <property type="match status" value="1"/>
</dbReference>
<accession>D1NX01</accession>
<evidence type="ECO:0000313" key="1">
    <source>
        <dbReference type="EMBL" id="EFA22061.1"/>
    </source>
</evidence>
<dbReference type="eggNOG" id="ENOG5031Y80">
    <property type="taxonomic scope" value="Bacteria"/>
</dbReference>
<reference evidence="2 4" key="2">
    <citation type="submission" date="2014-03" db="EMBL/GenBank/DDBJ databases">
        <title>Genomics of Bifidobacteria.</title>
        <authorList>
            <person name="Ventura M."/>
            <person name="Milani C."/>
            <person name="Lugli G.A."/>
        </authorList>
    </citation>
    <scope>NUCLEOTIDE SEQUENCE [LARGE SCALE GENOMIC DNA]</scope>
    <source>
        <strain evidence="2 4">LMG 11596</strain>
    </source>
</reference>
<dbReference type="Proteomes" id="UP000029074">
    <property type="component" value="Unassembled WGS sequence"/>
</dbReference>
<reference evidence="1 3" key="1">
    <citation type="submission" date="2009-11" db="EMBL/GenBank/DDBJ databases">
        <authorList>
            <person name="Weinstock G."/>
            <person name="Sodergren E."/>
            <person name="Clifton S."/>
            <person name="Fulton L."/>
            <person name="Fulton B."/>
            <person name="Courtney L."/>
            <person name="Fronick C."/>
            <person name="Harrison M."/>
            <person name="Strong C."/>
            <person name="Farmer C."/>
            <person name="Delahaunty K."/>
            <person name="Markovic C."/>
            <person name="Hall O."/>
            <person name="Minx P."/>
            <person name="Tomlinson C."/>
            <person name="Mitreva M."/>
            <person name="Nelson J."/>
            <person name="Hou S."/>
            <person name="Wollam A."/>
            <person name="Pepin K.H."/>
            <person name="Johnson M."/>
            <person name="Bhonagiri V."/>
            <person name="Nash W.E."/>
            <person name="Warren W."/>
            <person name="Chinwalla A."/>
            <person name="Mardis E.R."/>
            <person name="Wilson R.K."/>
        </authorList>
    </citation>
    <scope>NUCLEOTIDE SEQUENCE [LARGE SCALE GENOMIC DNA]</scope>
    <source>
        <strain evidence="1 3">DSM 20093</strain>
    </source>
</reference>
<dbReference type="EMBL" id="ABXB03000008">
    <property type="protein sequence ID" value="EFA22061.1"/>
    <property type="molecule type" value="Genomic_DNA"/>
</dbReference>
<dbReference type="InterPro" id="IPR025329">
    <property type="entry name" value="DUF4235"/>
</dbReference>
<organism evidence="1 3">
    <name type="scientific">Bifidobacterium gallicum DSM 20093 = LMG 11596</name>
    <dbReference type="NCBI Taxonomy" id="561180"/>
    <lineage>
        <taxon>Bacteria</taxon>
        <taxon>Bacillati</taxon>
        <taxon>Actinomycetota</taxon>
        <taxon>Actinomycetes</taxon>
        <taxon>Bifidobacteriales</taxon>
        <taxon>Bifidobacteriaceae</taxon>
        <taxon>Bifidobacterium</taxon>
    </lineage>
</organism>